<gene>
    <name evidence="2" type="ordered locus">azo2654</name>
</gene>
<dbReference type="CDD" id="cd07246">
    <property type="entry name" value="VOC_like"/>
    <property type="match status" value="1"/>
</dbReference>
<keyword evidence="3" id="KW-1185">Reference proteome</keyword>
<dbReference type="PROSITE" id="PS51819">
    <property type="entry name" value="VOC"/>
    <property type="match status" value="1"/>
</dbReference>
<dbReference type="EC" id="4.4.1.5" evidence="2"/>
<dbReference type="SUPFAM" id="SSF54593">
    <property type="entry name" value="Glyoxalase/Bleomycin resistance protein/Dihydroxybiphenyl dioxygenase"/>
    <property type="match status" value="1"/>
</dbReference>
<dbReference type="GO" id="GO:0004462">
    <property type="term" value="F:lactoylglutathione lyase activity"/>
    <property type="evidence" value="ECO:0007669"/>
    <property type="project" value="UniProtKB-EC"/>
</dbReference>
<dbReference type="Pfam" id="PF00903">
    <property type="entry name" value="Glyoxalase"/>
    <property type="match status" value="1"/>
</dbReference>
<dbReference type="EMBL" id="AM406670">
    <property type="protein sequence ID" value="CAL95271.1"/>
    <property type="molecule type" value="Genomic_DNA"/>
</dbReference>
<organism evidence="2 3">
    <name type="scientific">Azoarcus sp. (strain BH72)</name>
    <dbReference type="NCBI Taxonomy" id="418699"/>
    <lineage>
        <taxon>Bacteria</taxon>
        <taxon>Pseudomonadati</taxon>
        <taxon>Pseudomonadota</taxon>
        <taxon>Betaproteobacteria</taxon>
        <taxon>Rhodocyclales</taxon>
        <taxon>Zoogloeaceae</taxon>
        <taxon>Azoarcus</taxon>
    </lineage>
</organism>
<dbReference type="eggNOG" id="COG2764">
    <property type="taxonomic scope" value="Bacteria"/>
</dbReference>
<dbReference type="STRING" id="62928.azo2654"/>
<dbReference type="InterPro" id="IPR029068">
    <property type="entry name" value="Glyas_Bleomycin-R_OHBP_Dase"/>
</dbReference>
<dbReference type="PANTHER" id="PTHR34109:SF1">
    <property type="entry name" value="VOC DOMAIN-CONTAINING PROTEIN"/>
    <property type="match status" value="1"/>
</dbReference>
<dbReference type="AlphaFoldDB" id="A1K8W6"/>
<feature type="domain" description="VOC" evidence="1">
    <location>
        <begin position="9"/>
        <end position="134"/>
    </location>
</feature>
<keyword evidence="2" id="KW-0456">Lyase</keyword>
<dbReference type="Gene3D" id="3.30.720.120">
    <property type="match status" value="1"/>
</dbReference>
<dbReference type="HOGENOM" id="CLU_046006_11_2_4"/>
<evidence type="ECO:0000259" key="1">
    <source>
        <dbReference type="PROSITE" id="PS51819"/>
    </source>
</evidence>
<name>A1K8W6_AZOSB</name>
<sequence>MDIKPIPEGYRSITPYLSIDCAAAAIDFYRRAFGATEQFRLALPDGSVGHAELRIGDSTIMLADGCEQGVARSPRTLGGSSVGLHLYVEDVDAVYAQAVAAGARAISEPKDQFYGDRSGTLEDPFGHMWFVASHKEDLLPAEIEKRVAALFGDGKG</sequence>
<dbReference type="Gene3D" id="3.30.720.110">
    <property type="match status" value="1"/>
</dbReference>
<dbReference type="InterPro" id="IPR037523">
    <property type="entry name" value="VOC_core"/>
</dbReference>
<evidence type="ECO:0000313" key="2">
    <source>
        <dbReference type="EMBL" id="CAL95271.1"/>
    </source>
</evidence>
<dbReference type="RefSeq" id="WP_011766381.1">
    <property type="nucleotide sequence ID" value="NC_008702.1"/>
</dbReference>
<evidence type="ECO:0000313" key="3">
    <source>
        <dbReference type="Proteomes" id="UP000002588"/>
    </source>
</evidence>
<dbReference type="InterPro" id="IPR004360">
    <property type="entry name" value="Glyas_Fos-R_dOase_dom"/>
</dbReference>
<reference evidence="2 3" key="1">
    <citation type="journal article" date="2006" name="Nat. Biotechnol.">
        <title>Complete genome of the mutualistic, N2-fixing grass endophyte Azoarcus sp. strain BH72.</title>
        <authorList>
            <person name="Krause A."/>
            <person name="Ramakumar A."/>
            <person name="Bartels D."/>
            <person name="Battistoni F."/>
            <person name="Bekel T."/>
            <person name="Boch J."/>
            <person name="Boehm M."/>
            <person name="Friedrich F."/>
            <person name="Hurek T."/>
            <person name="Krause L."/>
            <person name="Linke B."/>
            <person name="McHardy A.C."/>
            <person name="Sarkar A."/>
            <person name="Schneiker S."/>
            <person name="Syed A.A."/>
            <person name="Thauer R."/>
            <person name="Vorhoelter F.-J."/>
            <person name="Weidner S."/>
            <person name="Puehler A."/>
            <person name="Reinhold-Hurek B."/>
            <person name="Kaiser O."/>
            <person name="Goesmann A."/>
        </authorList>
    </citation>
    <scope>NUCLEOTIDE SEQUENCE [LARGE SCALE GENOMIC DNA]</scope>
    <source>
        <strain evidence="2 3">BH72</strain>
    </source>
</reference>
<protein>
    <submittedName>
        <fullName evidence="2">Lactoylglutathione lyase</fullName>
        <ecNumber evidence="2">4.4.1.5</ecNumber>
    </submittedName>
</protein>
<accession>A1K8W6</accession>
<proteinExistence type="predicted"/>
<dbReference type="PANTHER" id="PTHR34109">
    <property type="entry name" value="BNAUNNG04460D PROTEIN-RELATED"/>
    <property type="match status" value="1"/>
</dbReference>
<dbReference type="Proteomes" id="UP000002588">
    <property type="component" value="Chromosome"/>
</dbReference>
<dbReference type="KEGG" id="azo:azo2654"/>